<keyword evidence="1" id="KW-0418">Kinase</keyword>
<protein>
    <submittedName>
        <fullName evidence="1">Histidine kinase osmosensor</fullName>
        <ecNumber evidence="1">2.7.13.3</ecNumber>
    </submittedName>
</protein>
<dbReference type="EC" id="2.7.13.3" evidence="1"/>
<proteinExistence type="predicted"/>
<name>A0ACC1M7K7_9FUNG</name>
<dbReference type="EMBL" id="JANBVB010000061">
    <property type="protein sequence ID" value="KAJ2898475.1"/>
    <property type="molecule type" value="Genomic_DNA"/>
</dbReference>
<sequence length="1394" mass="150419">MNGIIGMTSLTLETNLTHTQRDSLMIVSGLSNSLLTILDDLLDLSKIEAGRMSIENIPFALRSIILGVVQTLSLKSVQKGLVITLDCDPAIPDYYIGDPTRVRQILTNLVGNAVKFTNKGGISIRCRISGRIGIHLILEISVSDTGIGIPEDKLGMIFESFSQADGSTTRKYGGTGLGLSISRRLCELLGGTIRVESQYGEGSKFTFTVKLEAPTPDFAFFERRLLPYRTRHVLIIYDINQSPHAAAYVAKLREVLTAFHLSSATVESVDQARHFLWRGSQVRPLFDLYIVDSLSTADDLRAAGMANLQLMPIIYFPEPSIRSINVSRIVEMGINSYLDVPFDFSKVASAIIPALETHSIVPDLERYRHRPLHILLAEDNVVNQKLALRILQKCNHKVEVVSNGQLALEAVVDQWRRNLETYGSHIKPSSSGSSCGEDGMPPKESNSGRSPFAMDPNDSSPCSERDDFIDNSDKHNDTQGDVIGSSDNSGSISESIVAVESSSGVVADDGHAAAPDAGTGDSKAEEDSPQYTAGTIFADSIYPPAVKPSDDLPLLFDSILMPTDSEKDNEMSAYRCASMEDMNGRKQAGVRDPQSKYACVPMPYDIILMDVQMPVMGGFESTMSIREWEEAEGVDFRTPIIALTAHAMIGDRERCLSAGMDEYITKPLRFENLLSTISQFQPRMFGVHGEIVPILDDSRDRSSDSMSGSSDRGSSADESSDSDIEHGSYSDNDNGAIGTDISEADSQMAVNKRERHFAPAKPEWKGGRRLTSVDRRFMNYSHFKASESLEVGPSGQNDDDDDEDSETKALRQAEAARTLRRQVKMYKREFGNDLASMPGMDAIKAKLKGKEPAENTDVEGGGGGGGGGGEADGASSSAHSEDEDEDSDAGGSGIDYEVGVNKAQRISKTALQSIGLYDLSGQSNDEEEIGQATKGTLSLAAANKQAKKSAFRTRATLPKSRKRGKGTEGAADDAPADSAESRSKVTPPPPASTHHRKRRSSKPSTREAPTGRADTIQARMTAAYDRSHRDLEKRSHSGGEEEFGRHGHKHSHGAGRNDSKSKHRHRPEGRGRLDYPESSSAYRNSTYEADFRRGTSAYGSQNYLDMPRHSIIDPSMLSFDLPGSSVQASYGGAGRSMQLSSAMGSMSRGYDPSGWSVARPSTSSFMPARAESGVDPANGQGISTFLTGSLPSDTEMPIRNYARLKTTADIAAAMDAAAAGDKDALRAIQATSMLSDIDDAPSEPADPSIEFSSHRLTSMPASFLGGPMSDPGSPRVSPGIGSVVAAPRALTLPPAAFTPPIVVDGVGLLTLPTKGVASQREAEPQPQSQAQAQSQEQPTQAHGGETASSAGRQSVKLSRNVRDRLMKARMKQIEKHKNDQDAAAESEQAPLEEP</sequence>
<keyword evidence="2" id="KW-1185">Reference proteome</keyword>
<evidence type="ECO:0000313" key="1">
    <source>
        <dbReference type="EMBL" id="KAJ2898475.1"/>
    </source>
</evidence>
<reference evidence="1" key="1">
    <citation type="submission" date="2022-07" db="EMBL/GenBank/DDBJ databases">
        <title>Phylogenomic reconstructions and comparative analyses of Kickxellomycotina fungi.</title>
        <authorList>
            <person name="Reynolds N.K."/>
            <person name="Stajich J.E."/>
            <person name="Barry K."/>
            <person name="Grigoriev I.V."/>
            <person name="Crous P."/>
            <person name="Smith M.E."/>
        </authorList>
    </citation>
    <scope>NUCLEOTIDE SEQUENCE</scope>
    <source>
        <strain evidence="1">CBS 190363</strain>
    </source>
</reference>
<dbReference type="Proteomes" id="UP001139981">
    <property type="component" value="Unassembled WGS sequence"/>
</dbReference>
<gene>
    <name evidence="1" type="primary">NIK1</name>
    <name evidence="1" type="ORF">IWW38_001377</name>
</gene>
<keyword evidence="1" id="KW-0808">Transferase</keyword>
<evidence type="ECO:0000313" key="2">
    <source>
        <dbReference type="Proteomes" id="UP001139981"/>
    </source>
</evidence>
<accession>A0ACC1M7K7</accession>
<organism evidence="1 2">
    <name type="scientific">Coemansia aciculifera</name>
    <dbReference type="NCBI Taxonomy" id="417176"/>
    <lineage>
        <taxon>Eukaryota</taxon>
        <taxon>Fungi</taxon>
        <taxon>Fungi incertae sedis</taxon>
        <taxon>Zoopagomycota</taxon>
        <taxon>Kickxellomycotina</taxon>
        <taxon>Kickxellomycetes</taxon>
        <taxon>Kickxellales</taxon>
        <taxon>Kickxellaceae</taxon>
        <taxon>Coemansia</taxon>
    </lineage>
</organism>
<comment type="caution">
    <text evidence="1">The sequence shown here is derived from an EMBL/GenBank/DDBJ whole genome shotgun (WGS) entry which is preliminary data.</text>
</comment>